<evidence type="ECO:0000256" key="1">
    <source>
        <dbReference type="SAM" id="MobiDB-lite"/>
    </source>
</evidence>
<accession>A0AAJ0FFH9</accession>
<sequence length="396" mass="40803">MADFHKYHSLIAGGKSTRDLGKSANFNTTDFTSLAERLCDIGSHLEDNAKSDIQSPKLRSRTQLSHRLTIICGHRVQVAPTIPTASTEQDSASTTAATRSGVAMVPIWGTSGRGSTSIFSTSSSAGTTAVTTATDTAETDPETTTESSTAEPSTTESPENEPTDTEPSTSTAGDGLEVIPVPEPTTDQGTPPKFLTHAVASETAPSTTTSLSDTPTVPTSVGVEVIPVPEPTSGSSISLDTSTASEEAAPTGTGPRGVNTERVLQGTCSQDGDFNCFDDEKDRHMYQRCIMNVWSDPQLVPDGMLCDSSEGIVSVVSSGTVTGAPGGTTHGATITGGASYGMATQSSGISETAESVTTQVGSPTNTEDTSLIPNNSFVSLASSRFISSSPTTTDLS</sequence>
<keyword evidence="3" id="KW-1185">Reference proteome</keyword>
<feature type="region of interest" description="Disordered" evidence="1">
    <location>
        <begin position="106"/>
        <end position="193"/>
    </location>
</feature>
<reference evidence="2" key="1">
    <citation type="submission" date="2023-06" db="EMBL/GenBank/DDBJ databases">
        <title>Genome-scale phylogeny and comparative genomics of the fungal order Sordariales.</title>
        <authorList>
            <consortium name="Lawrence Berkeley National Laboratory"/>
            <person name="Hensen N."/>
            <person name="Bonometti L."/>
            <person name="Westerberg I."/>
            <person name="Brannstrom I.O."/>
            <person name="Guillou S."/>
            <person name="Cros-Aarteil S."/>
            <person name="Calhoun S."/>
            <person name="Haridas S."/>
            <person name="Kuo A."/>
            <person name="Mondo S."/>
            <person name="Pangilinan J."/>
            <person name="Riley R."/>
            <person name="Labutti K."/>
            <person name="Andreopoulos B."/>
            <person name="Lipzen A."/>
            <person name="Chen C."/>
            <person name="Yanf M."/>
            <person name="Daum C."/>
            <person name="Ng V."/>
            <person name="Clum A."/>
            <person name="Steindorff A."/>
            <person name="Ohm R."/>
            <person name="Martin F."/>
            <person name="Silar P."/>
            <person name="Natvig D."/>
            <person name="Lalanne C."/>
            <person name="Gautier V."/>
            <person name="Ament-Velasquez S.L."/>
            <person name="Kruys A."/>
            <person name="Hutchinson M.I."/>
            <person name="Powell A.J."/>
            <person name="Barry K."/>
            <person name="Miller A.N."/>
            <person name="Grigoriev I.V."/>
            <person name="Debuchy R."/>
            <person name="Gladieux P."/>
            <person name="Thoren M.H."/>
            <person name="Johannesson H."/>
        </authorList>
    </citation>
    <scope>NUCLEOTIDE SEQUENCE</scope>
    <source>
        <strain evidence="2">PSN4</strain>
    </source>
</reference>
<feature type="compositionally biased region" description="Polar residues" evidence="1">
    <location>
        <begin position="232"/>
        <end position="245"/>
    </location>
</feature>
<organism evidence="2 3">
    <name type="scientific">Echria macrotheca</name>
    <dbReference type="NCBI Taxonomy" id="438768"/>
    <lineage>
        <taxon>Eukaryota</taxon>
        <taxon>Fungi</taxon>
        <taxon>Dikarya</taxon>
        <taxon>Ascomycota</taxon>
        <taxon>Pezizomycotina</taxon>
        <taxon>Sordariomycetes</taxon>
        <taxon>Sordariomycetidae</taxon>
        <taxon>Sordariales</taxon>
        <taxon>Schizotheciaceae</taxon>
        <taxon>Echria</taxon>
    </lineage>
</organism>
<evidence type="ECO:0000313" key="2">
    <source>
        <dbReference type="EMBL" id="KAK1759899.1"/>
    </source>
</evidence>
<dbReference type="EMBL" id="MU839828">
    <property type="protein sequence ID" value="KAK1759899.1"/>
    <property type="molecule type" value="Genomic_DNA"/>
</dbReference>
<proteinExistence type="predicted"/>
<protein>
    <submittedName>
        <fullName evidence="2">Uncharacterized protein</fullName>
    </submittedName>
</protein>
<dbReference type="Proteomes" id="UP001239445">
    <property type="component" value="Unassembled WGS sequence"/>
</dbReference>
<feature type="compositionally biased region" description="Low complexity" evidence="1">
    <location>
        <begin position="144"/>
        <end position="157"/>
    </location>
</feature>
<feature type="region of interest" description="Disordered" evidence="1">
    <location>
        <begin position="224"/>
        <end position="259"/>
    </location>
</feature>
<gene>
    <name evidence="2" type="ORF">QBC47DRAFT_398701</name>
</gene>
<dbReference type="AlphaFoldDB" id="A0AAJ0FFH9"/>
<evidence type="ECO:0000313" key="3">
    <source>
        <dbReference type="Proteomes" id="UP001239445"/>
    </source>
</evidence>
<comment type="caution">
    <text evidence="2">The sequence shown here is derived from an EMBL/GenBank/DDBJ whole genome shotgun (WGS) entry which is preliminary data.</text>
</comment>
<feature type="compositionally biased region" description="Low complexity" evidence="1">
    <location>
        <begin position="113"/>
        <end position="136"/>
    </location>
</feature>
<name>A0AAJ0FFH9_9PEZI</name>